<evidence type="ECO:0000256" key="9">
    <source>
        <dbReference type="ARBA" id="ARBA00020820"/>
    </source>
</evidence>
<dbReference type="Gene3D" id="3.90.70.10">
    <property type="entry name" value="Cysteine proteinases"/>
    <property type="match status" value="1"/>
</dbReference>
<feature type="transmembrane region" description="Helical" evidence="24">
    <location>
        <begin position="1155"/>
        <end position="1176"/>
    </location>
</feature>
<feature type="compositionally biased region" description="Basic and acidic residues" evidence="23">
    <location>
        <begin position="439"/>
        <end position="450"/>
    </location>
</feature>
<evidence type="ECO:0000256" key="23">
    <source>
        <dbReference type="SAM" id="MobiDB-lite"/>
    </source>
</evidence>
<dbReference type="InterPro" id="IPR009445">
    <property type="entry name" value="TMEM85/Emc4"/>
</dbReference>
<evidence type="ECO:0000256" key="20">
    <source>
        <dbReference type="ARBA" id="ARBA00022989"/>
    </source>
</evidence>
<comment type="subcellular location">
    <subcellularLocation>
        <location evidence="2">Cytoplasm</location>
        <location evidence="2">Cytoskeleton</location>
        <location evidence="2">Microtubule organizing center</location>
        <location evidence="2">Centrosome</location>
    </subcellularLocation>
    <subcellularLocation>
        <location evidence="4">Cytoplasm</location>
        <location evidence="4">Perinuclear region</location>
    </subcellularLocation>
    <subcellularLocation>
        <location evidence="3">Endoplasmic reticulum membrane</location>
        <topology evidence="3">Multi-pass membrane protein</topology>
    </subcellularLocation>
</comment>
<evidence type="ECO:0000256" key="17">
    <source>
        <dbReference type="ARBA" id="ARBA00022807"/>
    </source>
</evidence>
<comment type="catalytic activity">
    <reaction evidence="1">
        <text>Thiol-dependent hydrolysis of ester, thioester, amide, peptide and isopeptide bonds formed by the C-terminal Gly of ubiquitin (a 76-residue protein attached to proteins as an intracellular targeting signal).</text>
        <dbReference type="EC" id="3.4.19.12"/>
    </reaction>
</comment>
<proteinExistence type="inferred from homology"/>
<dbReference type="SMART" id="SM01052">
    <property type="entry name" value="CAP_GLY"/>
    <property type="match status" value="2"/>
</dbReference>
<gene>
    <name evidence="27" type="ORF">WMY93_015153</name>
</gene>
<evidence type="ECO:0000256" key="7">
    <source>
        <dbReference type="ARBA" id="ARBA00011276"/>
    </source>
</evidence>
<keyword evidence="14" id="KW-0479">Metal-binding</keyword>
<feature type="domain" description="CAP-Gly" evidence="26">
    <location>
        <begin position="131"/>
        <end position="176"/>
    </location>
</feature>
<evidence type="ECO:0000256" key="6">
    <source>
        <dbReference type="ARBA" id="ARBA00009085"/>
    </source>
</evidence>
<evidence type="ECO:0000256" key="4">
    <source>
        <dbReference type="ARBA" id="ARBA00004556"/>
    </source>
</evidence>
<evidence type="ECO:0000256" key="5">
    <source>
        <dbReference type="ARBA" id="ARBA00007715"/>
    </source>
</evidence>
<name>A0AAW0NXJ1_9GOBI</name>
<keyword evidence="11" id="KW-0597">Phosphoprotein</keyword>
<feature type="compositionally biased region" description="Acidic residues" evidence="23">
    <location>
        <begin position="425"/>
        <end position="438"/>
    </location>
</feature>
<evidence type="ECO:0000256" key="8">
    <source>
        <dbReference type="ARBA" id="ARBA00012759"/>
    </source>
</evidence>
<comment type="caution">
    <text evidence="27">The sequence shown here is derived from an EMBL/GenBank/DDBJ whole genome shotgun (WGS) entry which is preliminary data.</text>
</comment>
<dbReference type="Pfam" id="PF06417">
    <property type="entry name" value="EMC4"/>
    <property type="match status" value="1"/>
</dbReference>
<evidence type="ECO:0000256" key="18">
    <source>
        <dbReference type="ARBA" id="ARBA00022824"/>
    </source>
</evidence>
<dbReference type="GO" id="GO:0004843">
    <property type="term" value="F:cysteine-type deubiquitinase activity"/>
    <property type="evidence" value="ECO:0007669"/>
    <property type="project" value="UniProtKB-EC"/>
</dbReference>
<keyword evidence="10" id="KW-0963">Cytoplasm</keyword>
<evidence type="ECO:0000256" key="14">
    <source>
        <dbReference type="ARBA" id="ARBA00022723"/>
    </source>
</evidence>
<keyword evidence="12" id="KW-0645">Protease</keyword>
<keyword evidence="15" id="KW-0833">Ubl conjugation pathway</keyword>
<feature type="domain" description="USP" evidence="25">
    <location>
        <begin position="555"/>
        <end position="901"/>
    </location>
</feature>
<evidence type="ECO:0000256" key="3">
    <source>
        <dbReference type="ARBA" id="ARBA00004477"/>
    </source>
</evidence>
<evidence type="ECO:0000256" key="12">
    <source>
        <dbReference type="ARBA" id="ARBA00022670"/>
    </source>
</evidence>
<dbReference type="InterPro" id="IPR028889">
    <property type="entry name" value="USP"/>
</dbReference>
<feature type="transmembrane region" description="Helical" evidence="24">
    <location>
        <begin position="1123"/>
        <end position="1149"/>
    </location>
</feature>
<dbReference type="EC" id="3.4.19.12" evidence="8"/>
<evidence type="ECO:0000259" key="26">
    <source>
        <dbReference type="PROSITE" id="PS50245"/>
    </source>
</evidence>
<dbReference type="InterPro" id="IPR001394">
    <property type="entry name" value="Peptidase_C19_UCH"/>
</dbReference>
<evidence type="ECO:0000256" key="22">
    <source>
        <dbReference type="ARBA" id="ARBA00031143"/>
    </source>
</evidence>
<feature type="transmembrane region" description="Helical" evidence="24">
    <location>
        <begin position="1026"/>
        <end position="1051"/>
    </location>
</feature>
<dbReference type="Pfam" id="PF01302">
    <property type="entry name" value="CAP_GLY"/>
    <property type="match status" value="1"/>
</dbReference>
<evidence type="ECO:0000256" key="24">
    <source>
        <dbReference type="SAM" id="Phobius"/>
    </source>
</evidence>
<dbReference type="Proteomes" id="UP001460270">
    <property type="component" value="Unassembled WGS sequence"/>
</dbReference>
<dbReference type="GO" id="GO:0046872">
    <property type="term" value="F:metal ion binding"/>
    <property type="evidence" value="ECO:0007669"/>
    <property type="project" value="UniProtKB-KW"/>
</dbReference>
<dbReference type="GO" id="GO:0048471">
    <property type="term" value="C:perinuclear region of cytoplasm"/>
    <property type="evidence" value="ECO:0007669"/>
    <property type="project" value="UniProtKB-SubCell"/>
</dbReference>
<evidence type="ECO:0000313" key="28">
    <source>
        <dbReference type="Proteomes" id="UP001460270"/>
    </source>
</evidence>
<keyword evidence="19" id="KW-0862">Zinc</keyword>
<evidence type="ECO:0000259" key="25">
    <source>
        <dbReference type="PROSITE" id="PS50235"/>
    </source>
</evidence>
<dbReference type="AlphaFoldDB" id="A0AAW0NXJ1"/>
<dbReference type="GO" id="GO:0016579">
    <property type="term" value="P:protein deubiquitination"/>
    <property type="evidence" value="ECO:0007669"/>
    <property type="project" value="InterPro"/>
</dbReference>
<dbReference type="SUPFAM" id="SSF54001">
    <property type="entry name" value="Cysteine proteinases"/>
    <property type="match status" value="1"/>
</dbReference>
<dbReference type="InterPro" id="IPR038765">
    <property type="entry name" value="Papain-like_cys_pep_sf"/>
</dbReference>
<keyword evidence="18" id="KW-0256">Endoplasmic reticulum</keyword>
<organism evidence="27 28">
    <name type="scientific">Mugilogobius chulae</name>
    <name type="common">yellowstripe goby</name>
    <dbReference type="NCBI Taxonomy" id="88201"/>
    <lineage>
        <taxon>Eukaryota</taxon>
        <taxon>Metazoa</taxon>
        <taxon>Chordata</taxon>
        <taxon>Craniata</taxon>
        <taxon>Vertebrata</taxon>
        <taxon>Euteleostomi</taxon>
        <taxon>Actinopterygii</taxon>
        <taxon>Neopterygii</taxon>
        <taxon>Teleostei</taxon>
        <taxon>Neoteleostei</taxon>
        <taxon>Acanthomorphata</taxon>
        <taxon>Gobiaria</taxon>
        <taxon>Gobiiformes</taxon>
        <taxon>Gobioidei</taxon>
        <taxon>Gobiidae</taxon>
        <taxon>Gobionellinae</taxon>
        <taxon>Mugilogobius</taxon>
    </lineage>
</organism>
<evidence type="ECO:0000256" key="15">
    <source>
        <dbReference type="ARBA" id="ARBA00022786"/>
    </source>
</evidence>
<feature type="compositionally biased region" description="Low complexity" evidence="23">
    <location>
        <begin position="195"/>
        <end position="207"/>
    </location>
</feature>
<comment type="subunit">
    <text evidence="7">Component of the ER membrane protein complex (EMC).</text>
</comment>
<evidence type="ECO:0000256" key="19">
    <source>
        <dbReference type="ARBA" id="ARBA00022833"/>
    </source>
</evidence>
<sequence length="1197" mass="132243">MYGEARRRRPSKCFLVTIDMKVRDHLDISVWVRKGSFCLEQQDNGTNQGEYQWVKVLDNRGIIIKVENRFLMEVPSNLAGLLEPVDPEQRLRLIENPGLLTHLATLPEGTPLWVTMGQDDLAEAELRYIGPVSSSSSAIYFGVQLKGSAKGRGLSDGSYNGRQFFHCPEHCATFVPGETPFEPTQQPHQQPPSNHPSNHPSNGNGNHSNHHSNGHQEKASRRISLHQSQHTAAKPSSPQSILPRTTDPAPAPVQTPAFRWSTPSSSLQVGQKVHVSINDTPRLEKCAGAARSLEDPLEGFMWACSWKNHANQTGVRCFRAKTKPPGCIDPSSEVNAKVCASPKCPQTINQPHIIIISSVPAHCSCPQNCPDSPNRTKPPPLPPPKPPHKPLPYVPNLKPNSDSINVTEPQQILHSPLMPRRSQEEPEEAGDVFEEDSQEKEQSGLEKGRRRGLELGSMVEVNDPPLYGVIRWIGRIDGVQDTVAGVELEQEVSVGTDGTAQCRRDSRFPEPETPVNQVERCNSIAFAEWGSERVEDHTPPVEGQEARQRYQGWKRGIQGHLNSCYLDASLFSLFSCCSSADWVLFWPIDAEKHQSSSQAQDLLRCEIVNPLRKFGYVCASKTMALRRLLEAANNDAGFTNQEKDPEEFLNKLFQLLTVEPLLKIRSMSQQAQQCHIYQLFPPSLPPSPSSLPQDDTPHSPIALLAPPPGRMRVSSVQALLESSFYHSRLKFVEAPSCLLLLMPRFGKDFKMYDAILPSLSIDITDLVDDSLRQCSICESAAQWECPQCYDDPDITPGHLKQYCATCNTQVHSHKKRSSHSPLSIAVPQELTGASLRCTRQRMTLFAVTCIETSHYVSFVRHGPDAQDWLFFDSMADREGGENGFNVPLVKGCPEVGRYLSLSEEELGRVDAASLKEPVRRILLSSRCDLKVKFVAMASPGGQGALSTRERGSGGPKRMKWALELSMGNTRSRSERQGGQGDVVYPIGYSEKPVPDTSIQETDKNLVEKRCWDVALGPLKQIPMNLFIMYMSGNTISIFPIMMVCMMAWRPIQALMSMSATFKLLESSSQQWLQGLVYLVGNLLASALAIYKCQSMGLLPTHSSDWLAFIEPPQRLEIMGGGMVFDSVVVVVLVVVVAVVVVVVAVVVLIVVVVAVLVVVVVVAIVVVVAVVVVVVVTEGHQKVGGLGQSYTRNSLIT</sequence>
<evidence type="ECO:0000256" key="10">
    <source>
        <dbReference type="ARBA" id="ARBA00022490"/>
    </source>
</evidence>
<reference evidence="28" key="1">
    <citation type="submission" date="2024-04" db="EMBL/GenBank/DDBJ databases">
        <title>Salinicola lusitanus LLJ914,a marine bacterium isolated from the Okinawa Trough.</title>
        <authorList>
            <person name="Li J."/>
        </authorList>
    </citation>
    <scope>NUCLEOTIDE SEQUENCE [LARGE SCALE GENOMIC DNA]</scope>
</reference>
<evidence type="ECO:0000256" key="2">
    <source>
        <dbReference type="ARBA" id="ARBA00004300"/>
    </source>
</evidence>
<evidence type="ECO:0000256" key="1">
    <source>
        <dbReference type="ARBA" id="ARBA00000707"/>
    </source>
</evidence>
<dbReference type="GO" id="GO:0005789">
    <property type="term" value="C:endoplasmic reticulum membrane"/>
    <property type="evidence" value="ECO:0007669"/>
    <property type="project" value="UniProtKB-SubCell"/>
</dbReference>
<keyword evidence="16" id="KW-0378">Hydrolase</keyword>
<evidence type="ECO:0000256" key="16">
    <source>
        <dbReference type="ARBA" id="ARBA00022801"/>
    </source>
</evidence>
<dbReference type="PANTHER" id="PTHR11830">
    <property type="entry name" value="40S RIBOSOMAL PROTEIN S3A"/>
    <property type="match status" value="1"/>
</dbReference>
<dbReference type="Pfam" id="PF00443">
    <property type="entry name" value="UCH"/>
    <property type="match status" value="1"/>
</dbReference>
<accession>A0AAW0NXJ1</accession>
<feature type="region of interest" description="Disordered" evidence="23">
    <location>
        <begin position="370"/>
        <end position="450"/>
    </location>
</feature>
<dbReference type="EMBL" id="JBBPFD010000010">
    <property type="protein sequence ID" value="KAK7910469.1"/>
    <property type="molecule type" value="Genomic_DNA"/>
</dbReference>
<keyword evidence="17" id="KW-0788">Thiol protease</keyword>
<keyword evidence="21 24" id="KW-0472">Membrane</keyword>
<dbReference type="InterPro" id="IPR000938">
    <property type="entry name" value="CAP-Gly_domain"/>
</dbReference>
<keyword evidence="28" id="KW-1185">Reference proteome</keyword>
<dbReference type="SUPFAM" id="SSF74924">
    <property type="entry name" value="Cap-Gly domain"/>
    <property type="match status" value="2"/>
</dbReference>
<feature type="compositionally biased region" description="Polar residues" evidence="23">
    <location>
        <begin position="225"/>
        <end position="243"/>
    </location>
</feature>
<dbReference type="Gene3D" id="2.30.30.190">
    <property type="entry name" value="CAP Gly-rich-like domain"/>
    <property type="match status" value="2"/>
</dbReference>
<evidence type="ECO:0000256" key="11">
    <source>
        <dbReference type="ARBA" id="ARBA00022553"/>
    </source>
</evidence>
<dbReference type="PROSITE" id="PS50245">
    <property type="entry name" value="CAP_GLY_2"/>
    <property type="match status" value="1"/>
</dbReference>
<protein>
    <recommendedName>
        <fullName evidence="9">ER membrane protein complex subunit 4</fullName>
        <ecNumber evidence="8">3.4.19.12</ecNumber>
    </recommendedName>
    <alternativeName>
        <fullName evidence="22">Transmembrane protein 85</fullName>
    </alternativeName>
</protein>
<feature type="region of interest" description="Disordered" evidence="23">
    <location>
        <begin position="176"/>
        <end position="265"/>
    </location>
</feature>
<feature type="transmembrane region" description="Helical" evidence="24">
    <location>
        <begin position="1071"/>
        <end position="1090"/>
    </location>
</feature>
<dbReference type="InterPro" id="IPR036859">
    <property type="entry name" value="CAP-Gly_dom_sf"/>
</dbReference>
<comment type="similarity">
    <text evidence="6">Belongs to the peptidase C19 family.</text>
</comment>
<dbReference type="PROSITE" id="PS50235">
    <property type="entry name" value="USP_3"/>
    <property type="match status" value="1"/>
</dbReference>
<keyword evidence="13 24" id="KW-0812">Transmembrane</keyword>
<dbReference type="FunFam" id="3.90.70.10:FF:000206">
    <property type="entry name" value="Uncharacterized protein"/>
    <property type="match status" value="1"/>
</dbReference>
<evidence type="ECO:0000256" key="13">
    <source>
        <dbReference type="ARBA" id="ARBA00022692"/>
    </source>
</evidence>
<feature type="compositionally biased region" description="Pro residues" evidence="23">
    <location>
        <begin position="376"/>
        <end position="393"/>
    </location>
</feature>
<comment type="similarity">
    <text evidence="5">Belongs to the EMC4 family.</text>
</comment>
<dbReference type="GO" id="GO:0005813">
    <property type="term" value="C:centrosome"/>
    <property type="evidence" value="ECO:0007669"/>
    <property type="project" value="UniProtKB-SubCell"/>
</dbReference>
<evidence type="ECO:0000313" key="27">
    <source>
        <dbReference type="EMBL" id="KAK7910469.1"/>
    </source>
</evidence>
<keyword evidence="20 24" id="KW-1133">Transmembrane helix</keyword>
<feature type="compositionally biased region" description="Polar residues" evidence="23">
    <location>
        <begin position="398"/>
        <end position="413"/>
    </location>
</feature>
<dbReference type="GO" id="GO:0006508">
    <property type="term" value="P:proteolysis"/>
    <property type="evidence" value="ECO:0007669"/>
    <property type="project" value="UniProtKB-KW"/>
</dbReference>
<evidence type="ECO:0000256" key="21">
    <source>
        <dbReference type="ARBA" id="ARBA00023136"/>
    </source>
</evidence>